<dbReference type="Proteomes" id="UP000251513">
    <property type="component" value="Unassembled WGS sequence"/>
</dbReference>
<accession>A0AA44YY32</accession>
<dbReference type="EMBL" id="PYJH01000065">
    <property type="protein sequence ID" value="PUE90388.1"/>
    <property type="molecule type" value="Genomic_DNA"/>
</dbReference>
<evidence type="ECO:0000313" key="1">
    <source>
        <dbReference type="EMBL" id="PUE90388.1"/>
    </source>
</evidence>
<reference evidence="1 2" key="1">
    <citation type="submission" date="2018-03" db="EMBL/GenBank/DDBJ databases">
        <title>Sequencing of reference strains of Xanthomonas.</title>
        <authorList>
            <person name="Studholme D.J."/>
            <person name="Vicente J."/>
            <person name="Sarris P."/>
        </authorList>
    </citation>
    <scope>NUCLEOTIDE SEQUENCE [LARGE SCALE GENOMIC DNA]</scope>
    <source>
        <strain evidence="1 2">WHRI 5232</strain>
    </source>
</reference>
<name>A0AA44YY32_XANCM</name>
<comment type="caution">
    <text evidence="1">The sequence shown here is derived from an EMBL/GenBank/DDBJ whole genome shotgun (WGS) entry which is preliminary data.</text>
</comment>
<organism evidence="1 2">
    <name type="scientific">Xanthomonas campestris pv. malvacearum</name>
    <dbReference type="NCBI Taxonomy" id="86040"/>
    <lineage>
        <taxon>Bacteria</taxon>
        <taxon>Pseudomonadati</taxon>
        <taxon>Pseudomonadota</taxon>
        <taxon>Gammaproteobacteria</taxon>
        <taxon>Lysobacterales</taxon>
        <taxon>Lysobacteraceae</taxon>
        <taxon>Xanthomonas</taxon>
    </lineage>
</organism>
<sequence>MGYVCEPWAAVVKEKTQSVCIIASLAAGSAALVQPKPISHCPICRSEPCTRTVAATHRRACRARLQNKQLWSDASRERITPLP</sequence>
<protein>
    <submittedName>
        <fullName evidence="1">Uncharacterized protein</fullName>
    </submittedName>
</protein>
<dbReference type="AlphaFoldDB" id="A0AA44YY32"/>
<proteinExistence type="predicted"/>
<evidence type="ECO:0000313" key="2">
    <source>
        <dbReference type="Proteomes" id="UP000251513"/>
    </source>
</evidence>
<gene>
    <name evidence="1" type="ORF">C7T86_21135</name>
</gene>